<feature type="non-terminal residue" evidence="2">
    <location>
        <position position="1"/>
    </location>
</feature>
<sequence>CKLHHKKKVMVIATLYQVMIWTTLTATFGNRMVWPNGAEYVSKALLWATAVMVGNLLSYFLCTSAIEDELLVMADSRYEKSYDLHVIPPQHVFFDTSFMVEGTLGYKT</sequence>
<keyword evidence="1" id="KW-0812">Transmembrane</keyword>
<dbReference type="AlphaFoldDB" id="A0A0H5QG38"/>
<name>A0A0H5QG38_9EUKA</name>
<feature type="transmembrane region" description="Helical" evidence="1">
    <location>
        <begin position="9"/>
        <end position="28"/>
    </location>
</feature>
<proteinExistence type="predicted"/>
<keyword evidence="1" id="KW-0472">Membrane</keyword>
<feature type="transmembrane region" description="Helical" evidence="1">
    <location>
        <begin position="40"/>
        <end position="61"/>
    </location>
</feature>
<reference evidence="2" key="1">
    <citation type="submission" date="2015-04" db="EMBL/GenBank/DDBJ databases">
        <title>The genome sequence of the plant pathogenic Rhizarian Plasmodiophora brassicae reveals insights in its biotrophic life cycle and the origin of chitin synthesis.</title>
        <authorList>
            <person name="Schwelm A."/>
            <person name="Fogelqvist J."/>
            <person name="Knaust A."/>
            <person name="Julke S."/>
            <person name="Lilja T."/>
            <person name="Dhandapani V."/>
            <person name="Bonilla-Rosso G."/>
            <person name="Karlsson M."/>
            <person name="Shevchenko A."/>
            <person name="Choi S.R."/>
            <person name="Kim H.G."/>
            <person name="Park J.Y."/>
            <person name="Lim Y.P."/>
            <person name="Ludwig-Muller J."/>
            <person name="Dixelius C."/>
        </authorList>
    </citation>
    <scope>NUCLEOTIDE SEQUENCE</scope>
    <source>
        <tissue evidence="2">Potato root galls</tissue>
    </source>
</reference>
<evidence type="ECO:0000256" key="1">
    <source>
        <dbReference type="SAM" id="Phobius"/>
    </source>
</evidence>
<accession>A0A0H5QG38</accession>
<evidence type="ECO:0000313" key="2">
    <source>
        <dbReference type="EMBL" id="CRZ00547.1"/>
    </source>
</evidence>
<protein>
    <submittedName>
        <fullName evidence="2">Uncharacterized protein</fullName>
    </submittedName>
</protein>
<dbReference type="EMBL" id="HACM01000105">
    <property type="protein sequence ID" value="CRZ00547.1"/>
    <property type="molecule type" value="Transcribed_RNA"/>
</dbReference>
<organism evidence="2">
    <name type="scientific">Spongospora subterranea</name>
    <dbReference type="NCBI Taxonomy" id="70186"/>
    <lineage>
        <taxon>Eukaryota</taxon>
        <taxon>Sar</taxon>
        <taxon>Rhizaria</taxon>
        <taxon>Endomyxa</taxon>
        <taxon>Phytomyxea</taxon>
        <taxon>Plasmodiophorida</taxon>
        <taxon>Plasmodiophoridae</taxon>
        <taxon>Spongospora</taxon>
    </lineage>
</organism>
<keyword evidence="1" id="KW-1133">Transmembrane helix</keyword>